<dbReference type="PANTHER" id="PTHR11638">
    <property type="entry name" value="ATP-DEPENDENT CLP PROTEASE"/>
    <property type="match status" value="1"/>
</dbReference>
<dbReference type="Pfam" id="PF17871">
    <property type="entry name" value="AAA_lid_9"/>
    <property type="match status" value="1"/>
</dbReference>
<dbReference type="Gene3D" id="3.40.30.10">
    <property type="entry name" value="Glutaredoxin"/>
    <property type="match status" value="1"/>
</dbReference>
<dbReference type="Proteomes" id="UP000251960">
    <property type="component" value="Chromosome 9"/>
</dbReference>
<dbReference type="InterPro" id="IPR027417">
    <property type="entry name" value="P-loop_NTPase"/>
</dbReference>
<dbReference type="AlphaFoldDB" id="A0A3L6D9M7"/>
<evidence type="ECO:0000313" key="5">
    <source>
        <dbReference type="Proteomes" id="UP000251960"/>
    </source>
</evidence>
<feature type="domain" description="ClpA/ClpB AAA lid" evidence="3">
    <location>
        <begin position="79"/>
        <end position="177"/>
    </location>
</feature>
<keyword evidence="2" id="KW-0067">ATP-binding</keyword>
<dbReference type="Gene3D" id="4.10.860.10">
    <property type="entry name" value="UVR domain"/>
    <property type="match status" value="1"/>
</dbReference>
<dbReference type="EMBL" id="NCVQ01000010">
    <property type="protein sequence ID" value="PWZ05249.1"/>
    <property type="molecule type" value="Genomic_DNA"/>
</dbReference>
<dbReference type="InterPro" id="IPR041546">
    <property type="entry name" value="ClpA/ClpB_AAA_lid"/>
</dbReference>
<dbReference type="InterPro" id="IPR036249">
    <property type="entry name" value="Thioredoxin-like_sf"/>
</dbReference>
<keyword evidence="1" id="KW-0547">Nucleotide-binding</keyword>
<organism evidence="4 5">
    <name type="scientific">Zea mays</name>
    <name type="common">Maize</name>
    <dbReference type="NCBI Taxonomy" id="4577"/>
    <lineage>
        <taxon>Eukaryota</taxon>
        <taxon>Viridiplantae</taxon>
        <taxon>Streptophyta</taxon>
        <taxon>Embryophyta</taxon>
        <taxon>Tracheophyta</taxon>
        <taxon>Spermatophyta</taxon>
        <taxon>Magnoliopsida</taxon>
        <taxon>Liliopsida</taxon>
        <taxon>Poales</taxon>
        <taxon>Poaceae</taxon>
        <taxon>PACMAD clade</taxon>
        <taxon>Panicoideae</taxon>
        <taxon>Andropogonodae</taxon>
        <taxon>Andropogoneae</taxon>
        <taxon>Tripsacinae</taxon>
        <taxon>Zea</taxon>
    </lineage>
</organism>
<name>A0A3L6D9M7_MAIZE</name>
<evidence type="ECO:0000259" key="3">
    <source>
        <dbReference type="Pfam" id="PF17871"/>
    </source>
</evidence>
<dbReference type="Gene3D" id="1.10.8.60">
    <property type="match status" value="1"/>
</dbReference>
<evidence type="ECO:0000313" key="4">
    <source>
        <dbReference type="EMBL" id="PWZ05249.1"/>
    </source>
</evidence>
<dbReference type="GO" id="GO:0005524">
    <property type="term" value="F:ATP binding"/>
    <property type="evidence" value="ECO:0007669"/>
    <property type="project" value="UniProtKB-KW"/>
</dbReference>
<dbReference type="SUPFAM" id="SSF52540">
    <property type="entry name" value="P-loop containing nucleoside triphosphate hydrolases"/>
    <property type="match status" value="1"/>
</dbReference>
<gene>
    <name evidence="4" type="primary">CLPD2_2</name>
    <name evidence="4" type="ORF">Zm00014a_026364</name>
</gene>
<dbReference type="InterPro" id="IPR050130">
    <property type="entry name" value="ClpA_ClpB"/>
</dbReference>
<reference evidence="4 5" key="1">
    <citation type="journal article" date="2018" name="Nat. Genet.">
        <title>Extensive intraspecific gene order and gene structural variations between Mo17 and other maize genomes.</title>
        <authorList>
            <person name="Sun S."/>
            <person name="Zhou Y."/>
            <person name="Chen J."/>
            <person name="Shi J."/>
            <person name="Zhao H."/>
            <person name="Zhao H."/>
            <person name="Song W."/>
            <person name="Zhang M."/>
            <person name="Cui Y."/>
            <person name="Dong X."/>
            <person name="Liu H."/>
            <person name="Ma X."/>
            <person name="Jiao Y."/>
            <person name="Wang B."/>
            <person name="Wei X."/>
            <person name="Stein J.C."/>
            <person name="Glaubitz J.C."/>
            <person name="Lu F."/>
            <person name="Yu G."/>
            <person name="Liang C."/>
            <person name="Fengler K."/>
            <person name="Li B."/>
            <person name="Rafalski A."/>
            <person name="Schnable P.S."/>
            <person name="Ware D.H."/>
            <person name="Buckler E.S."/>
            <person name="Lai J."/>
        </authorList>
    </citation>
    <scope>NUCLEOTIDE SEQUENCE [LARGE SCALE GENOMIC DNA]</scope>
    <source>
        <strain evidence="5">cv. Missouri 17</strain>
        <tissue evidence="4">Seedling</tissue>
    </source>
</reference>
<protein>
    <submittedName>
        <fullName evidence="4">Chaperone protein ClpD2, chloroplastic</fullName>
    </submittedName>
</protein>
<comment type="caution">
    <text evidence="4">The sequence shown here is derived from an EMBL/GenBank/DDBJ whole genome shotgun (WGS) entry which is preliminary data.</text>
</comment>
<dbReference type="SUPFAM" id="SSF52833">
    <property type="entry name" value="Thioredoxin-like"/>
    <property type="match status" value="1"/>
</dbReference>
<dbReference type="ExpressionAtlas" id="A0A3L6D9M7">
    <property type="expression patterns" value="baseline and differential"/>
</dbReference>
<proteinExistence type="predicted"/>
<accession>A0A3L6D9M7</accession>
<dbReference type="Gene3D" id="3.40.50.300">
    <property type="entry name" value="P-loop containing nucleotide triphosphate hydrolases"/>
    <property type="match status" value="1"/>
</dbReference>
<dbReference type="PANTHER" id="PTHR11638:SF185">
    <property type="entry name" value="ATP-DEPENDENT CLP PROTEASE ATP-BINDING SUBUNIT"/>
    <property type="match status" value="1"/>
</dbReference>
<evidence type="ECO:0000256" key="2">
    <source>
        <dbReference type="ARBA" id="ARBA00022840"/>
    </source>
</evidence>
<evidence type="ECO:0000256" key="1">
    <source>
        <dbReference type="ARBA" id="ARBA00022741"/>
    </source>
</evidence>
<sequence>MGESAQEITMLLDSRQIEEPYQRFDLRVQLLRQQLFLKDEQWKHPFCIASTTLDEHRLHFEKDKALARRFQPVLVNESSQEDAVKILLGLREKYETYHKCKYTLEGINAAVYLSARYIPDRHLPDKAIDLIDEASSRARMESFKRKKEEQCSILSKSPDEYWQEIRAVQSTHEVALANRFKYSLDENDKEDGVNIEVIGDNKIASPSMPPTSINIWWSQKQVLLDAARKVGIEGAEELFEDPTKGVDEVQEELKKYSSGISRVPHFVINDKYQLSGGQPPNLFMRAFVMAANDGA</sequence>